<keyword evidence="3" id="KW-1185">Reference proteome</keyword>
<dbReference type="EMBL" id="JAINUG010000188">
    <property type="protein sequence ID" value="KAJ8388966.1"/>
    <property type="molecule type" value="Genomic_DNA"/>
</dbReference>
<comment type="caution">
    <text evidence="2">The sequence shown here is derived from an EMBL/GenBank/DDBJ whole genome shotgun (WGS) entry which is preliminary data.</text>
</comment>
<reference evidence="2" key="1">
    <citation type="journal article" date="2023" name="Science">
        <title>Genome structures resolve the early diversification of teleost fishes.</title>
        <authorList>
            <person name="Parey E."/>
            <person name="Louis A."/>
            <person name="Montfort J."/>
            <person name="Bouchez O."/>
            <person name="Roques C."/>
            <person name="Iampietro C."/>
            <person name="Lluch J."/>
            <person name="Castinel A."/>
            <person name="Donnadieu C."/>
            <person name="Desvignes T."/>
            <person name="Floi Bucao C."/>
            <person name="Jouanno E."/>
            <person name="Wen M."/>
            <person name="Mejri S."/>
            <person name="Dirks R."/>
            <person name="Jansen H."/>
            <person name="Henkel C."/>
            <person name="Chen W.J."/>
            <person name="Zahm M."/>
            <person name="Cabau C."/>
            <person name="Klopp C."/>
            <person name="Thompson A.W."/>
            <person name="Robinson-Rechavi M."/>
            <person name="Braasch I."/>
            <person name="Lecointre G."/>
            <person name="Bobe J."/>
            <person name="Postlethwait J.H."/>
            <person name="Berthelot C."/>
            <person name="Roest Crollius H."/>
            <person name="Guiguen Y."/>
        </authorList>
    </citation>
    <scope>NUCLEOTIDE SEQUENCE</scope>
    <source>
        <strain evidence="2">NC1722</strain>
    </source>
</reference>
<proteinExistence type="predicted"/>
<evidence type="ECO:0000256" key="1">
    <source>
        <dbReference type="SAM" id="MobiDB-lite"/>
    </source>
</evidence>
<sequence>MSYLCGVWVVYRAQPPGRRADRRARGPGEARCDRGPSRRLTSCDQGDPAGDARRSAPSRRYLEVRDCLFVPGSLAPGRRPPAAYVWVVPPTREPNYAVPRAQGLPASAPTPCREPETDASQPARPSPKLRC</sequence>
<feature type="region of interest" description="Disordered" evidence="1">
    <location>
        <begin position="16"/>
        <end position="57"/>
    </location>
</feature>
<feature type="compositionally biased region" description="Basic and acidic residues" evidence="1">
    <location>
        <begin position="23"/>
        <end position="36"/>
    </location>
</feature>
<gene>
    <name evidence="2" type="ORF">AAFF_G00125270</name>
</gene>
<organism evidence="2 3">
    <name type="scientific">Aldrovandia affinis</name>
    <dbReference type="NCBI Taxonomy" id="143900"/>
    <lineage>
        <taxon>Eukaryota</taxon>
        <taxon>Metazoa</taxon>
        <taxon>Chordata</taxon>
        <taxon>Craniata</taxon>
        <taxon>Vertebrata</taxon>
        <taxon>Euteleostomi</taxon>
        <taxon>Actinopterygii</taxon>
        <taxon>Neopterygii</taxon>
        <taxon>Teleostei</taxon>
        <taxon>Notacanthiformes</taxon>
        <taxon>Halosauridae</taxon>
        <taxon>Aldrovandia</taxon>
    </lineage>
</organism>
<feature type="region of interest" description="Disordered" evidence="1">
    <location>
        <begin position="95"/>
        <end position="131"/>
    </location>
</feature>
<dbReference type="Proteomes" id="UP001221898">
    <property type="component" value="Unassembled WGS sequence"/>
</dbReference>
<evidence type="ECO:0000313" key="2">
    <source>
        <dbReference type="EMBL" id="KAJ8388966.1"/>
    </source>
</evidence>
<protein>
    <submittedName>
        <fullName evidence="2">Uncharacterized protein</fullName>
    </submittedName>
</protein>
<dbReference type="AlphaFoldDB" id="A0AAD7RRB7"/>
<accession>A0AAD7RRB7</accession>
<evidence type="ECO:0000313" key="3">
    <source>
        <dbReference type="Proteomes" id="UP001221898"/>
    </source>
</evidence>
<name>A0AAD7RRB7_9TELE</name>